<evidence type="ECO:0000313" key="3">
    <source>
        <dbReference type="Proteomes" id="UP001305647"/>
    </source>
</evidence>
<reference evidence="2" key="2">
    <citation type="submission" date="2023-05" db="EMBL/GenBank/DDBJ databases">
        <authorList>
            <consortium name="Lawrence Berkeley National Laboratory"/>
            <person name="Steindorff A."/>
            <person name="Hensen N."/>
            <person name="Bonometti L."/>
            <person name="Westerberg I."/>
            <person name="Brannstrom I.O."/>
            <person name="Guillou S."/>
            <person name="Cros-Aarteil S."/>
            <person name="Calhoun S."/>
            <person name="Haridas S."/>
            <person name="Kuo A."/>
            <person name="Mondo S."/>
            <person name="Pangilinan J."/>
            <person name="Riley R."/>
            <person name="Labutti K."/>
            <person name="Andreopoulos B."/>
            <person name="Lipzen A."/>
            <person name="Chen C."/>
            <person name="Yanf M."/>
            <person name="Daum C."/>
            <person name="Ng V."/>
            <person name="Clum A."/>
            <person name="Ohm R."/>
            <person name="Martin F."/>
            <person name="Silar P."/>
            <person name="Natvig D."/>
            <person name="Lalanne C."/>
            <person name="Gautier V."/>
            <person name="Ament-Velasquez S.L."/>
            <person name="Kruys A."/>
            <person name="Hutchinson M.I."/>
            <person name="Powell A.J."/>
            <person name="Barry K."/>
            <person name="Miller A.N."/>
            <person name="Grigoriev I.V."/>
            <person name="Debuchy R."/>
            <person name="Gladieux P."/>
            <person name="Thoren M.H."/>
            <person name="Johannesson H."/>
        </authorList>
    </citation>
    <scope>NUCLEOTIDE SEQUENCE</scope>
    <source>
        <strain evidence="2">CBS 757.83</strain>
    </source>
</reference>
<reference evidence="2" key="1">
    <citation type="journal article" date="2023" name="Mol. Phylogenet. Evol.">
        <title>Genome-scale phylogeny and comparative genomics of the fungal order Sordariales.</title>
        <authorList>
            <person name="Hensen N."/>
            <person name="Bonometti L."/>
            <person name="Westerberg I."/>
            <person name="Brannstrom I.O."/>
            <person name="Guillou S."/>
            <person name="Cros-Aarteil S."/>
            <person name="Calhoun S."/>
            <person name="Haridas S."/>
            <person name="Kuo A."/>
            <person name="Mondo S."/>
            <person name="Pangilinan J."/>
            <person name="Riley R."/>
            <person name="LaButti K."/>
            <person name="Andreopoulos B."/>
            <person name="Lipzen A."/>
            <person name="Chen C."/>
            <person name="Yan M."/>
            <person name="Daum C."/>
            <person name="Ng V."/>
            <person name="Clum A."/>
            <person name="Steindorff A."/>
            <person name="Ohm R.A."/>
            <person name="Martin F."/>
            <person name="Silar P."/>
            <person name="Natvig D.O."/>
            <person name="Lalanne C."/>
            <person name="Gautier V."/>
            <person name="Ament-Velasquez S.L."/>
            <person name="Kruys A."/>
            <person name="Hutchinson M.I."/>
            <person name="Powell A.J."/>
            <person name="Barry K."/>
            <person name="Miller A.N."/>
            <person name="Grigoriev I.V."/>
            <person name="Debuchy R."/>
            <person name="Gladieux P."/>
            <person name="Hiltunen Thoren M."/>
            <person name="Johannesson H."/>
        </authorList>
    </citation>
    <scope>NUCLEOTIDE SEQUENCE</scope>
    <source>
        <strain evidence="2">CBS 757.83</strain>
    </source>
</reference>
<name>A0AAN6T0Y6_9PEZI</name>
<accession>A0AAN6T0Y6</accession>
<proteinExistence type="predicted"/>
<comment type="caution">
    <text evidence="2">The sequence shown here is derived from an EMBL/GenBank/DDBJ whole genome shotgun (WGS) entry which is preliminary data.</text>
</comment>
<dbReference type="Proteomes" id="UP001305647">
    <property type="component" value="Unassembled WGS sequence"/>
</dbReference>
<dbReference type="EMBL" id="MU863639">
    <property type="protein sequence ID" value="KAK4100753.1"/>
    <property type="molecule type" value="Genomic_DNA"/>
</dbReference>
<evidence type="ECO:0000256" key="1">
    <source>
        <dbReference type="SAM" id="MobiDB-lite"/>
    </source>
</evidence>
<sequence length="166" mass="18866">MCRRSLRHSAPSFPRHLRRFREAAFLSCTPSCLCMPPHPKPHFWGTQQPRHTSHSSATKRQGLPPLDWPDLTKKTWLPRPRSMLCTPTREFQFPGAPAIPSSPKLFGCHYHEPSATHNTHTPSFIGTGPESRLREFLTAFSVFFTFIRLVGANAPPCTTTWEYGLV</sequence>
<organism evidence="2 3">
    <name type="scientific">Parathielavia hyrcaniae</name>
    <dbReference type="NCBI Taxonomy" id="113614"/>
    <lineage>
        <taxon>Eukaryota</taxon>
        <taxon>Fungi</taxon>
        <taxon>Dikarya</taxon>
        <taxon>Ascomycota</taxon>
        <taxon>Pezizomycotina</taxon>
        <taxon>Sordariomycetes</taxon>
        <taxon>Sordariomycetidae</taxon>
        <taxon>Sordariales</taxon>
        <taxon>Chaetomiaceae</taxon>
        <taxon>Parathielavia</taxon>
    </lineage>
</organism>
<feature type="compositionally biased region" description="Polar residues" evidence="1">
    <location>
        <begin position="45"/>
        <end position="59"/>
    </location>
</feature>
<dbReference type="AlphaFoldDB" id="A0AAN6T0Y6"/>
<feature type="region of interest" description="Disordered" evidence="1">
    <location>
        <begin position="43"/>
        <end position="64"/>
    </location>
</feature>
<keyword evidence="3" id="KW-1185">Reference proteome</keyword>
<protein>
    <submittedName>
        <fullName evidence="2">Uncharacterized protein</fullName>
    </submittedName>
</protein>
<evidence type="ECO:0000313" key="2">
    <source>
        <dbReference type="EMBL" id="KAK4100753.1"/>
    </source>
</evidence>
<gene>
    <name evidence="2" type="ORF">N658DRAFT_94619</name>
</gene>